<dbReference type="Proteomes" id="UP001362999">
    <property type="component" value="Unassembled WGS sequence"/>
</dbReference>
<dbReference type="AlphaFoldDB" id="A0AAV9YY48"/>
<sequence>MSDVCRGLDPDGNPCICMRADETYVDSRDNRTKCRSCDHIVSAHPEPKKPNSVGDYLRSFQAAGQSKPTASRSVSVKASQAEAEAETSAGLKSSKKRKSKGSAEKSDSEAERPRKVSKGKGKDVVGEEIEFGKLVLVPTGVFSDGSLRKTRLPDDATMSAMQKAGLVVLAANPLFKINTLWSRPTLNKNIKSYLPKPITYLEQNPEYSGRSNDSPDVQDQLWMPVTKRHTTLTIGSNPLPTALELADIVKQQHGRPKASRVLYLVSKRKIPSSHWEWDEQPKTDEQDLGPSDEAVDGLASDLDTLPSEGIIPIARKKQAGKQKMLVKKKIKAEEDLGEHETDMRKAAKMRTRISTGALKYNALFIPEEEEVPAGPSGLASHDDVVISDSETPPPAPTLQSTLEVEADPDFVPPSPRSADGDADAPPSFFADLDYSWAFTHPPSFMSTSTTGSGSGTTPSSTHLPTISSDNGAEASSAPEIPHRQVAPAKTGRFIKLGKGRCLGN</sequence>
<comment type="caution">
    <text evidence="2">The sequence shown here is derived from an EMBL/GenBank/DDBJ whole genome shotgun (WGS) entry which is preliminary data.</text>
</comment>
<evidence type="ECO:0000256" key="1">
    <source>
        <dbReference type="SAM" id="MobiDB-lite"/>
    </source>
</evidence>
<feature type="region of interest" description="Disordered" evidence="1">
    <location>
        <begin position="371"/>
        <end position="425"/>
    </location>
</feature>
<evidence type="ECO:0000313" key="3">
    <source>
        <dbReference type="Proteomes" id="UP001362999"/>
    </source>
</evidence>
<keyword evidence="3" id="KW-1185">Reference proteome</keyword>
<feature type="compositionally biased region" description="Basic and acidic residues" evidence="1">
    <location>
        <begin position="101"/>
        <end position="123"/>
    </location>
</feature>
<gene>
    <name evidence="2" type="ORF">R3P38DRAFT_2592028</name>
</gene>
<accession>A0AAV9YY48</accession>
<protein>
    <submittedName>
        <fullName evidence="2">Uncharacterized protein</fullName>
    </submittedName>
</protein>
<feature type="compositionally biased region" description="Polar residues" evidence="1">
    <location>
        <begin position="62"/>
        <end position="78"/>
    </location>
</feature>
<name>A0AAV9YY48_9AGAR</name>
<feature type="region of interest" description="Disordered" evidence="1">
    <location>
        <begin position="275"/>
        <end position="300"/>
    </location>
</feature>
<feature type="compositionally biased region" description="Low complexity" evidence="1">
    <location>
        <begin position="446"/>
        <end position="461"/>
    </location>
</feature>
<evidence type="ECO:0000313" key="2">
    <source>
        <dbReference type="EMBL" id="KAK6964711.1"/>
    </source>
</evidence>
<reference evidence="2 3" key="1">
    <citation type="journal article" date="2024" name="J Genomics">
        <title>Draft genome sequencing and assembly of Favolaschia claudopus CIRM-BRFM 2984 isolated from oak limbs.</title>
        <authorList>
            <person name="Navarro D."/>
            <person name="Drula E."/>
            <person name="Chaduli D."/>
            <person name="Cazenave R."/>
            <person name="Ahrendt S."/>
            <person name="Wang J."/>
            <person name="Lipzen A."/>
            <person name="Daum C."/>
            <person name="Barry K."/>
            <person name="Grigoriev I.V."/>
            <person name="Favel A."/>
            <person name="Rosso M.N."/>
            <person name="Martin F."/>
        </authorList>
    </citation>
    <scope>NUCLEOTIDE SEQUENCE [LARGE SCALE GENOMIC DNA]</scope>
    <source>
        <strain evidence="2 3">CIRM-BRFM 2984</strain>
    </source>
</reference>
<feature type="compositionally biased region" description="Basic and acidic residues" evidence="1">
    <location>
        <begin position="275"/>
        <end position="285"/>
    </location>
</feature>
<proteinExistence type="predicted"/>
<feature type="region of interest" description="Disordered" evidence="1">
    <location>
        <begin position="61"/>
        <end position="123"/>
    </location>
</feature>
<feature type="region of interest" description="Disordered" evidence="1">
    <location>
        <begin position="446"/>
        <end position="491"/>
    </location>
</feature>
<organism evidence="2 3">
    <name type="scientific">Favolaschia claudopus</name>
    <dbReference type="NCBI Taxonomy" id="2862362"/>
    <lineage>
        <taxon>Eukaryota</taxon>
        <taxon>Fungi</taxon>
        <taxon>Dikarya</taxon>
        <taxon>Basidiomycota</taxon>
        <taxon>Agaricomycotina</taxon>
        <taxon>Agaricomycetes</taxon>
        <taxon>Agaricomycetidae</taxon>
        <taxon>Agaricales</taxon>
        <taxon>Marasmiineae</taxon>
        <taxon>Mycenaceae</taxon>
        <taxon>Favolaschia</taxon>
    </lineage>
</organism>
<dbReference type="EMBL" id="JAWWNJ010000336">
    <property type="protein sequence ID" value="KAK6964711.1"/>
    <property type="molecule type" value="Genomic_DNA"/>
</dbReference>